<evidence type="ECO:0000313" key="3">
    <source>
        <dbReference type="Proteomes" id="UP000265000"/>
    </source>
</evidence>
<dbReference type="InterPro" id="IPR038717">
    <property type="entry name" value="Tc1-like_DDE_dom"/>
</dbReference>
<proteinExistence type="predicted"/>
<dbReference type="InterPro" id="IPR036397">
    <property type="entry name" value="RNaseH_sf"/>
</dbReference>
<dbReference type="GO" id="GO:0003676">
    <property type="term" value="F:nucleic acid binding"/>
    <property type="evidence" value="ECO:0007669"/>
    <property type="project" value="InterPro"/>
</dbReference>
<reference evidence="2" key="1">
    <citation type="submission" date="2025-08" db="UniProtKB">
        <authorList>
            <consortium name="Ensembl"/>
        </authorList>
    </citation>
    <scope>IDENTIFICATION</scope>
</reference>
<organism evidence="2 3">
    <name type="scientific">Fundulus heteroclitus</name>
    <name type="common">Killifish</name>
    <name type="synonym">Mummichog</name>
    <dbReference type="NCBI Taxonomy" id="8078"/>
    <lineage>
        <taxon>Eukaryota</taxon>
        <taxon>Metazoa</taxon>
        <taxon>Chordata</taxon>
        <taxon>Craniata</taxon>
        <taxon>Vertebrata</taxon>
        <taxon>Euteleostomi</taxon>
        <taxon>Actinopterygii</taxon>
        <taxon>Neopterygii</taxon>
        <taxon>Teleostei</taxon>
        <taxon>Neoteleostei</taxon>
        <taxon>Acanthomorphata</taxon>
        <taxon>Ovalentaria</taxon>
        <taxon>Atherinomorphae</taxon>
        <taxon>Cyprinodontiformes</taxon>
        <taxon>Fundulidae</taxon>
        <taxon>Fundulus</taxon>
    </lineage>
</organism>
<feature type="domain" description="Tc1-like transposase DDE" evidence="1">
    <location>
        <begin position="5"/>
        <end position="45"/>
    </location>
</feature>
<keyword evidence="3" id="KW-1185">Reference proteome</keyword>
<dbReference type="GeneTree" id="ENSGT01030000235257"/>
<evidence type="ECO:0000313" key="2">
    <source>
        <dbReference type="Ensembl" id="ENSFHEP00000032934.1"/>
    </source>
</evidence>
<sequence>IFQDDNAACHRAKTVKTFLEKRHIRSISWPANSPDINPIENIWLDGLERSRHVQVRRMWNLGVTW</sequence>
<dbReference type="Pfam" id="PF13358">
    <property type="entry name" value="DDE_3"/>
    <property type="match status" value="1"/>
</dbReference>
<dbReference type="Gene3D" id="3.30.420.10">
    <property type="entry name" value="Ribonuclease H-like superfamily/Ribonuclease H"/>
    <property type="match status" value="1"/>
</dbReference>
<dbReference type="Proteomes" id="UP000265000">
    <property type="component" value="Unplaced"/>
</dbReference>
<evidence type="ECO:0000259" key="1">
    <source>
        <dbReference type="Pfam" id="PF13358"/>
    </source>
</evidence>
<dbReference type="AlphaFoldDB" id="A0A3Q2QY88"/>
<protein>
    <recommendedName>
        <fullName evidence="1">Tc1-like transposase DDE domain-containing protein</fullName>
    </recommendedName>
</protein>
<reference evidence="2" key="2">
    <citation type="submission" date="2025-09" db="UniProtKB">
        <authorList>
            <consortium name="Ensembl"/>
        </authorList>
    </citation>
    <scope>IDENTIFICATION</scope>
</reference>
<accession>A0A3Q2QY88</accession>
<dbReference type="Ensembl" id="ENSFHET00000034179.1">
    <property type="protein sequence ID" value="ENSFHEP00000032934.1"/>
    <property type="gene ID" value="ENSFHEG00000019715.1"/>
</dbReference>
<name>A0A3Q2QY88_FUNHE</name>
<dbReference type="STRING" id="8078.ENSFHEP00000032934"/>